<evidence type="ECO:0000313" key="1">
    <source>
        <dbReference type="EMBL" id="KOS38604.1"/>
    </source>
</evidence>
<organism evidence="1 2">
    <name type="scientific">Penicillium nordicum</name>
    <dbReference type="NCBI Taxonomy" id="229535"/>
    <lineage>
        <taxon>Eukaryota</taxon>
        <taxon>Fungi</taxon>
        <taxon>Dikarya</taxon>
        <taxon>Ascomycota</taxon>
        <taxon>Pezizomycotina</taxon>
        <taxon>Eurotiomycetes</taxon>
        <taxon>Eurotiomycetidae</taxon>
        <taxon>Eurotiales</taxon>
        <taxon>Aspergillaceae</taxon>
        <taxon>Penicillium</taxon>
    </lineage>
</organism>
<dbReference type="Proteomes" id="UP000037696">
    <property type="component" value="Unassembled WGS sequence"/>
</dbReference>
<comment type="caution">
    <text evidence="1">The sequence shown here is derived from an EMBL/GenBank/DDBJ whole genome shotgun (WGS) entry which is preliminary data.</text>
</comment>
<accession>A0A0M8P080</accession>
<reference evidence="1 2" key="1">
    <citation type="submission" date="2015-08" db="EMBL/GenBank/DDBJ databases">
        <title>Genome sequencing of Penicillium nordicum.</title>
        <authorList>
            <person name="Nguyen H.D."/>
            <person name="Seifert K.A."/>
        </authorList>
    </citation>
    <scope>NUCLEOTIDE SEQUENCE [LARGE SCALE GENOMIC DNA]</scope>
    <source>
        <strain evidence="1 2">DAOMC 185683</strain>
    </source>
</reference>
<gene>
    <name evidence="1" type="ORF">ACN38_g10573</name>
</gene>
<protein>
    <submittedName>
        <fullName evidence="1">Uncharacterized protein</fullName>
    </submittedName>
</protein>
<dbReference type="EMBL" id="LHQQ01000243">
    <property type="protein sequence ID" value="KOS38604.1"/>
    <property type="molecule type" value="Genomic_DNA"/>
</dbReference>
<evidence type="ECO:0000313" key="2">
    <source>
        <dbReference type="Proteomes" id="UP000037696"/>
    </source>
</evidence>
<dbReference type="AlphaFoldDB" id="A0A0M8P080"/>
<sequence length="69" mass="8343">MHFSLVSLVFKLPSERHMKLYRSLLLISLQELQIQVRMNERQTNILGKLPRAYRFKYIRGANYRVSINY</sequence>
<name>A0A0M8P080_9EURO</name>
<keyword evidence="2" id="KW-1185">Reference proteome</keyword>
<proteinExistence type="predicted"/>